<sequence>MSCDWAVSLCFLSLISGLAQSDSVFQSRPEMAVSEGHTVSIPCNFTTISSNPYLFWYRQFPNQPPQHVLTVYKSAEVKNRFSGGKFSSVLFPENKTVPLTIEEVSVQESAVYYCALSPTALRFASCPYKL</sequence>
<dbReference type="InterPro" id="IPR013106">
    <property type="entry name" value="Ig_V-set"/>
</dbReference>
<evidence type="ECO:0000256" key="3">
    <source>
        <dbReference type="ARBA" id="ARBA00023170"/>
    </source>
</evidence>
<keyword evidence="9" id="KW-1185">Reference proteome</keyword>
<dbReference type="Pfam" id="PF07686">
    <property type="entry name" value="V-set"/>
    <property type="match status" value="1"/>
</dbReference>
<dbReference type="PROSITE" id="PS50835">
    <property type="entry name" value="IG_LIKE"/>
    <property type="match status" value="1"/>
</dbReference>
<keyword evidence="3" id="KW-0675">Receptor</keyword>
<evidence type="ECO:0000256" key="1">
    <source>
        <dbReference type="ARBA" id="ARBA00022729"/>
    </source>
</evidence>
<dbReference type="InterPro" id="IPR036179">
    <property type="entry name" value="Ig-like_dom_sf"/>
</dbReference>
<dbReference type="InterPro" id="IPR003599">
    <property type="entry name" value="Ig_sub"/>
</dbReference>
<keyword evidence="1 6" id="KW-0732">Signal</keyword>
<dbReference type="AlphaFoldDB" id="A0A151PGQ6"/>
<dbReference type="Gene3D" id="2.60.40.10">
    <property type="entry name" value="Immunoglobulins"/>
    <property type="match status" value="1"/>
</dbReference>
<feature type="signal peptide" evidence="6">
    <location>
        <begin position="1"/>
        <end position="21"/>
    </location>
</feature>
<dbReference type="SMART" id="SM00406">
    <property type="entry name" value="IGv"/>
    <property type="match status" value="1"/>
</dbReference>
<accession>A0A151PGQ6</accession>
<evidence type="ECO:0000256" key="4">
    <source>
        <dbReference type="ARBA" id="ARBA00023319"/>
    </source>
</evidence>
<keyword evidence="5" id="KW-0391">Immunity</keyword>
<dbReference type="GO" id="GO:0002250">
    <property type="term" value="P:adaptive immune response"/>
    <property type="evidence" value="ECO:0007669"/>
    <property type="project" value="UniProtKB-KW"/>
</dbReference>
<evidence type="ECO:0000256" key="2">
    <source>
        <dbReference type="ARBA" id="ARBA00023130"/>
    </source>
</evidence>
<gene>
    <name evidence="8" type="ORF">Y1Q_0010588</name>
</gene>
<dbReference type="PANTHER" id="PTHR19367:SF18">
    <property type="entry name" value="T CELL RECEPTOR ALPHA VARIABLE 16"/>
    <property type="match status" value="1"/>
</dbReference>
<dbReference type="STRING" id="8496.A0A151PGQ6"/>
<dbReference type="SMART" id="SM00409">
    <property type="entry name" value="IG"/>
    <property type="match status" value="1"/>
</dbReference>
<keyword evidence="5" id="KW-1279">T cell receptor</keyword>
<proteinExistence type="predicted"/>
<feature type="chain" id="PRO_5007587020" description="Ig-like domain-containing protein" evidence="6">
    <location>
        <begin position="22"/>
        <end position="130"/>
    </location>
</feature>
<name>A0A151PGQ6_ALLMI</name>
<dbReference type="InterPro" id="IPR051287">
    <property type="entry name" value="TCR_variable_region"/>
</dbReference>
<evidence type="ECO:0000259" key="7">
    <source>
        <dbReference type="PROSITE" id="PS50835"/>
    </source>
</evidence>
<evidence type="ECO:0000256" key="5">
    <source>
        <dbReference type="ARBA" id="ARBA00043266"/>
    </source>
</evidence>
<dbReference type="GO" id="GO:0042101">
    <property type="term" value="C:T cell receptor complex"/>
    <property type="evidence" value="ECO:0007669"/>
    <property type="project" value="UniProtKB-KW"/>
</dbReference>
<reference evidence="8 9" key="1">
    <citation type="journal article" date="2012" name="Genome Biol.">
        <title>Sequencing three crocodilian genomes to illuminate the evolution of archosaurs and amniotes.</title>
        <authorList>
            <person name="St John J.A."/>
            <person name="Braun E.L."/>
            <person name="Isberg S.R."/>
            <person name="Miles L.G."/>
            <person name="Chong A.Y."/>
            <person name="Gongora J."/>
            <person name="Dalzell P."/>
            <person name="Moran C."/>
            <person name="Bed'hom B."/>
            <person name="Abzhanov A."/>
            <person name="Burgess S.C."/>
            <person name="Cooksey A.M."/>
            <person name="Castoe T.A."/>
            <person name="Crawford N.G."/>
            <person name="Densmore L.D."/>
            <person name="Drew J.C."/>
            <person name="Edwards S.V."/>
            <person name="Faircloth B.C."/>
            <person name="Fujita M.K."/>
            <person name="Greenwold M.J."/>
            <person name="Hoffmann F.G."/>
            <person name="Howard J.M."/>
            <person name="Iguchi T."/>
            <person name="Janes D.E."/>
            <person name="Khan S.Y."/>
            <person name="Kohno S."/>
            <person name="de Koning A.J."/>
            <person name="Lance S.L."/>
            <person name="McCarthy F.M."/>
            <person name="McCormack J.E."/>
            <person name="Merchant M.E."/>
            <person name="Peterson D.G."/>
            <person name="Pollock D.D."/>
            <person name="Pourmand N."/>
            <person name="Raney B.J."/>
            <person name="Roessler K.A."/>
            <person name="Sanford J.R."/>
            <person name="Sawyer R.H."/>
            <person name="Schmidt C.J."/>
            <person name="Triplett E.W."/>
            <person name="Tuberville T.D."/>
            <person name="Venegas-Anaya M."/>
            <person name="Howard J.T."/>
            <person name="Jarvis E.D."/>
            <person name="Guillette L.J.Jr."/>
            <person name="Glenn T.C."/>
            <person name="Green R.E."/>
            <person name="Ray D.A."/>
        </authorList>
    </citation>
    <scope>NUCLEOTIDE SEQUENCE [LARGE SCALE GENOMIC DNA]</scope>
    <source>
        <strain evidence="8">KSC_2009_1</strain>
    </source>
</reference>
<keyword evidence="4" id="KW-0393">Immunoglobulin domain</keyword>
<dbReference type="SUPFAM" id="SSF48726">
    <property type="entry name" value="Immunoglobulin"/>
    <property type="match status" value="1"/>
</dbReference>
<keyword evidence="2" id="KW-1064">Adaptive immunity</keyword>
<dbReference type="Proteomes" id="UP000050525">
    <property type="component" value="Unassembled WGS sequence"/>
</dbReference>
<dbReference type="PANTHER" id="PTHR19367">
    <property type="entry name" value="T-CELL RECEPTOR ALPHA CHAIN V REGION"/>
    <property type="match status" value="1"/>
</dbReference>
<dbReference type="EMBL" id="AKHW03000242">
    <property type="protein sequence ID" value="KYO48209.1"/>
    <property type="molecule type" value="Genomic_DNA"/>
</dbReference>
<evidence type="ECO:0000313" key="9">
    <source>
        <dbReference type="Proteomes" id="UP000050525"/>
    </source>
</evidence>
<dbReference type="InterPro" id="IPR013783">
    <property type="entry name" value="Ig-like_fold"/>
</dbReference>
<organism evidence="8 9">
    <name type="scientific">Alligator mississippiensis</name>
    <name type="common">American alligator</name>
    <dbReference type="NCBI Taxonomy" id="8496"/>
    <lineage>
        <taxon>Eukaryota</taxon>
        <taxon>Metazoa</taxon>
        <taxon>Chordata</taxon>
        <taxon>Craniata</taxon>
        <taxon>Vertebrata</taxon>
        <taxon>Euteleostomi</taxon>
        <taxon>Archelosauria</taxon>
        <taxon>Archosauria</taxon>
        <taxon>Crocodylia</taxon>
        <taxon>Alligatoridae</taxon>
        <taxon>Alligatorinae</taxon>
        <taxon>Alligator</taxon>
    </lineage>
</organism>
<comment type="caution">
    <text evidence="8">The sequence shown here is derived from an EMBL/GenBank/DDBJ whole genome shotgun (WGS) entry which is preliminary data.</text>
</comment>
<evidence type="ECO:0000313" key="8">
    <source>
        <dbReference type="EMBL" id="KYO48209.1"/>
    </source>
</evidence>
<evidence type="ECO:0000256" key="6">
    <source>
        <dbReference type="SAM" id="SignalP"/>
    </source>
</evidence>
<dbReference type="InterPro" id="IPR007110">
    <property type="entry name" value="Ig-like_dom"/>
</dbReference>
<protein>
    <recommendedName>
        <fullName evidence="7">Ig-like domain-containing protein</fullName>
    </recommendedName>
</protein>
<feature type="domain" description="Ig-like" evidence="7">
    <location>
        <begin position="22"/>
        <end position="124"/>
    </location>
</feature>